<dbReference type="AlphaFoldDB" id="A0A316UT34"/>
<protein>
    <recommendedName>
        <fullName evidence="4">DUF4042 domain-containing protein</fullName>
    </recommendedName>
</protein>
<dbReference type="PANTHER" id="PTHR13366:SF0">
    <property type="entry name" value="HEAT REPEAT-CONTAINING PROTEIN 6"/>
    <property type="match status" value="1"/>
</dbReference>
<evidence type="ECO:0000313" key="3">
    <source>
        <dbReference type="Proteomes" id="UP000245884"/>
    </source>
</evidence>
<sequence length="626" mass="65092">MHHSSTAFTSLAARMGALVASTRATLVEILEARNDRRASSIVSGPIRCPPNPAGSTTSATSPPPAPLTEAILRALKALVLATPTAKLRRSHLDVLQGPLLRLSSHADPTVAIAAYVVLSTLSPANPGSMEAAPAVAINESAPSSSSPVSGVIARIIQSNGADSSSRLDGEALAQAWSALSSFLSTRFAEVMEQEASLLARLQSHASHEEQAVRQACVAFVGASLEGKIAAASTAPDSPIELLSLYSTVTKKAAIDPSPLVRSEVAQALPSLLRLEAAAAPCPTSKGPKSAPLPPSASILQDLLLDSAGGGEASVQAAAVRAVGVLFSSLSSSSSTPPPVEEAATSSAPAPARSSQLSGISLSSLLAFTLSHALCPELVRSPALLVRLRAAWTLANVCQTVAESRAGGGLVEAHDGQLWVQLIGTVSKGLEDDERIACNAMRGVGLLLSVASEKELTPDAETNNGLSTTEAPLGVIYTILERSRTAKSPKLKWNAIIALAAALGNDRVRRRCSMAKALESGNFDTSLSSILAQHLWHSVTTSRIFKVRLAAISALRRLEALRDFGGQRTEVAAMLEQVKTARDRVDGDVAEATFREAQLHGEGLRRGLDGLVEHLIDVLNVPDAGGR</sequence>
<name>A0A316UT34_9BASI</name>
<dbReference type="OrthoDB" id="2553858at2759"/>
<dbReference type="Gene3D" id="1.25.10.10">
    <property type="entry name" value="Leucine-rich Repeat Variant"/>
    <property type="match status" value="2"/>
</dbReference>
<dbReference type="InterPro" id="IPR052107">
    <property type="entry name" value="HEAT6"/>
</dbReference>
<dbReference type="Proteomes" id="UP000245884">
    <property type="component" value="Unassembled WGS sequence"/>
</dbReference>
<dbReference type="EMBL" id="KZ819665">
    <property type="protein sequence ID" value="PWN28447.1"/>
    <property type="molecule type" value="Genomic_DNA"/>
</dbReference>
<accession>A0A316UT34</accession>
<dbReference type="InterPro" id="IPR011989">
    <property type="entry name" value="ARM-like"/>
</dbReference>
<dbReference type="SUPFAM" id="SSF48371">
    <property type="entry name" value="ARM repeat"/>
    <property type="match status" value="1"/>
</dbReference>
<dbReference type="InterPro" id="IPR016024">
    <property type="entry name" value="ARM-type_fold"/>
</dbReference>
<evidence type="ECO:0008006" key="4">
    <source>
        <dbReference type="Google" id="ProtNLM"/>
    </source>
</evidence>
<evidence type="ECO:0000313" key="2">
    <source>
        <dbReference type="EMBL" id="PWN28447.1"/>
    </source>
</evidence>
<gene>
    <name evidence="2" type="ORF">BDZ90DRAFT_226561</name>
</gene>
<proteinExistence type="predicted"/>
<feature type="region of interest" description="Disordered" evidence="1">
    <location>
        <begin position="41"/>
        <end position="63"/>
    </location>
</feature>
<dbReference type="RefSeq" id="XP_025363059.1">
    <property type="nucleotide sequence ID" value="XM_025504714.1"/>
</dbReference>
<organism evidence="2 3">
    <name type="scientific">Jaminaea rosea</name>
    <dbReference type="NCBI Taxonomy" id="1569628"/>
    <lineage>
        <taxon>Eukaryota</taxon>
        <taxon>Fungi</taxon>
        <taxon>Dikarya</taxon>
        <taxon>Basidiomycota</taxon>
        <taxon>Ustilaginomycotina</taxon>
        <taxon>Exobasidiomycetes</taxon>
        <taxon>Microstromatales</taxon>
        <taxon>Microstromatales incertae sedis</taxon>
        <taxon>Jaminaea</taxon>
    </lineage>
</organism>
<feature type="region of interest" description="Disordered" evidence="1">
    <location>
        <begin position="330"/>
        <end position="351"/>
    </location>
</feature>
<keyword evidence="3" id="KW-1185">Reference proteome</keyword>
<dbReference type="PANTHER" id="PTHR13366">
    <property type="entry name" value="MALARIA ANTIGEN-RELATED"/>
    <property type="match status" value="1"/>
</dbReference>
<evidence type="ECO:0000256" key="1">
    <source>
        <dbReference type="SAM" id="MobiDB-lite"/>
    </source>
</evidence>
<reference evidence="2 3" key="1">
    <citation type="journal article" date="2018" name="Mol. Biol. Evol.">
        <title>Broad Genomic Sampling Reveals a Smut Pathogenic Ancestry of the Fungal Clade Ustilaginomycotina.</title>
        <authorList>
            <person name="Kijpornyongpan T."/>
            <person name="Mondo S.J."/>
            <person name="Barry K."/>
            <person name="Sandor L."/>
            <person name="Lee J."/>
            <person name="Lipzen A."/>
            <person name="Pangilinan J."/>
            <person name="LaButti K."/>
            <person name="Hainaut M."/>
            <person name="Henrissat B."/>
            <person name="Grigoriev I.V."/>
            <person name="Spatafora J.W."/>
            <person name="Aime M.C."/>
        </authorList>
    </citation>
    <scope>NUCLEOTIDE SEQUENCE [LARGE SCALE GENOMIC DNA]</scope>
    <source>
        <strain evidence="2 3">MCA 5214</strain>
    </source>
</reference>
<dbReference type="GeneID" id="37026537"/>